<name>A0A6A9UPT5_9ACTN</name>
<accession>A0A6A9UPT5</accession>
<evidence type="ECO:0000313" key="3">
    <source>
        <dbReference type="EMBL" id="MVA74733.1"/>
    </source>
</evidence>
<keyword evidence="4" id="KW-1185">Reference proteome</keyword>
<gene>
    <name evidence="3" type="ORF">GC722_01590</name>
</gene>
<dbReference type="InterPro" id="IPR036628">
    <property type="entry name" value="Clp_N_dom_sf"/>
</dbReference>
<protein>
    <submittedName>
        <fullName evidence="3">Clp protease</fullName>
    </submittedName>
</protein>
<dbReference type="EMBL" id="WPCU01000003">
    <property type="protein sequence ID" value="MVA74733.1"/>
    <property type="molecule type" value="Genomic_DNA"/>
</dbReference>
<dbReference type="AlphaFoldDB" id="A0A6A9UPT5"/>
<dbReference type="Gene3D" id="1.10.1780.10">
    <property type="entry name" value="Clp, N-terminal domain"/>
    <property type="match status" value="2"/>
</dbReference>
<dbReference type="RefSeq" id="WP_156607354.1">
    <property type="nucleotide sequence ID" value="NZ_WPCU01000003.1"/>
</dbReference>
<organism evidence="3 4">
    <name type="scientific">Auraticoccus cholistanensis</name>
    <dbReference type="NCBI Taxonomy" id="2656650"/>
    <lineage>
        <taxon>Bacteria</taxon>
        <taxon>Bacillati</taxon>
        <taxon>Actinomycetota</taxon>
        <taxon>Actinomycetes</taxon>
        <taxon>Propionibacteriales</taxon>
        <taxon>Propionibacteriaceae</taxon>
        <taxon>Auraticoccus</taxon>
    </lineage>
</organism>
<dbReference type="Pfam" id="PF02861">
    <property type="entry name" value="Clp_N"/>
    <property type="match status" value="2"/>
</dbReference>
<keyword evidence="3" id="KW-0378">Hydrolase</keyword>
<dbReference type="SUPFAM" id="SSF81923">
    <property type="entry name" value="Double Clp-N motif"/>
    <property type="match status" value="2"/>
</dbReference>
<dbReference type="GO" id="GO:0008233">
    <property type="term" value="F:peptidase activity"/>
    <property type="evidence" value="ECO:0007669"/>
    <property type="project" value="UniProtKB-KW"/>
</dbReference>
<feature type="domain" description="Clp R" evidence="2">
    <location>
        <begin position="2"/>
        <end position="187"/>
    </location>
</feature>
<sequence>MFERFTRPARRVVVLAQEDARARGQQRVRTENLLVALFDAPGLPESSGAAVLRSLGLGAAAVREAVDRFAGPPGAAPDAERLASLGIDLDAVRRQVEESFGPGALERTVAGRRGPGRPNHVPFDAASKSVLEQSLREALALRDRHIGTEHVLLGLALARGGAAAHVLAEAGVTVEVLREAVRELRRQAG</sequence>
<evidence type="ECO:0000259" key="2">
    <source>
        <dbReference type="PROSITE" id="PS51903"/>
    </source>
</evidence>
<comment type="caution">
    <text evidence="3">The sequence shown here is derived from an EMBL/GenBank/DDBJ whole genome shotgun (WGS) entry which is preliminary data.</text>
</comment>
<proteinExistence type="predicted"/>
<keyword evidence="3" id="KW-0645">Protease</keyword>
<dbReference type="Proteomes" id="UP000435304">
    <property type="component" value="Unassembled WGS sequence"/>
</dbReference>
<dbReference type="GO" id="GO:0006508">
    <property type="term" value="P:proteolysis"/>
    <property type="evidence" value="ECO:0007669"/>
    <property type="project" value="UniProtKB-KW"/>
</dbReference>
<evidence type="ECO:0000256" key="1">
    <source>
        <dbReference type="PROSITE-ProRule" id="PRU01251"/>
    </source>
</evidence>
<dbReference type="PROSITE" id="PS51903">
    <property type="entry name" value="CLP_R"/>
    <property type="match status" value="1"/>
</dbReference>
<reference evidence="3 4" key="1">
    <citation type="submission" date="2019-12" db="EMBL/GenBank/DDBJ databases">
        <title>Auraticoccus cholistani sp. nov., an actinomycete isolated from soil of Cholistan desert.</title>
        <authorList>
            <person name="Cheema M.T."/>
        </authorList>
    </citation>
    <scope>NUCLEOTIDE SEQUENCE [LARGE SCALE GENOMIC DNA]</scope>
    <source>
        <strain evidence="3 4">F435</strain>
    </source>
</reference>
<evidence type="ECO:0000313" key="4">
    <source>
        <dbReference type="Proteomes" id="UP000435304"/>
    </source>
</evidence>
<dbReference type="InterPro" id="IPR004176">
    <property type="entry name" value="Clp_R_N"/>
</dbReference>
<keyword evidence="1" id="KW-0677">Repeat</keyword>